<feature type="transmembrane region" description="Helical" evidence="6">
    <location>
        <begin position="249"/>
        <end position="271"/>
    </location>
</feature>
<dbReference type="PANTHER" id="PTHR13146:SF0">
    <property type="entry name" value="SOLUTE CARRIER FAMILY 35 MEMBER F6"/>
    <property type="match status" value="1"/>
</dbReference>
<dbReference type="SUPFAM" id="SSF103481">
    <property type="entry name" value="Multidrug resistance efflux transporter EmrE"/>
    <property type="match status" value="1"/>
</dbReference>
<sequence>MSIARSTVPLLVGGMLLTGISNSLLNKWQDMQCVERCDDPNPSRHVEFSQPVWQTLQMFLGEMGCLLPVLFQILQERYKGKPLSLQKNGVSNGATYEALGQSPTTSPRISRDEDRAPAPVAALEAGPEEPEGEALTGAAVGLFFAPALCDVCGTTLMNVGLLFTPVSIYQMTRGALVLWVGVFSVIFLRRHLFLFQWLSLVTVMLGVCVVGLSGTIFKEIEPESIPGLPVPKAVTTMKGNGDEELPETVTALLGVLLILFAQLFTAAQFVLEEKVMARYSVEPLLAVGFEGMFGASITLTAQILLHFLYGRTKDGRGGYFDMATGWRQMIHSAPVLWSSLAIALSIAFFNFFGLSVTRSVSATARSTIDTCRTIGIWIASLVLGWEVFRPLSGSMQILGFVLLCYGTLVFNAIIKPPRFLRPRRPRYPRHHSRSGRSRSRSRSRSAVRASYASLPQTPATEHGPPDASSSAVDPHP</sequence>
<dbReference type="PANTHER" id="PTHR13146">
    <property type="match status" value="1"/>
</dbReference>
<dbReference type="InParanoid" id="A0A316YQM7"/>
<keyword evidence="3 6" id="KW-1133">Transmembrane helix</keyword>
<feature type="compositionally biased region" description="Basic residues" evidence="5">
    <location>
        <begin position="423"/>
        <end position="445"/>
    </location>
</feature>
<feature type="transmembrane region" description="Helical" evidence="6">
    <location>
        <begin position="397"/>
        <end position="414"/>
    </location>
</feature>
<evidence type="ECO:0000256" key="7">
    <source>
        <dbReference type="SAM" id="SignalP"/>
    </source>
</evidence>
<dbReference type="GeneID" id="37042955"/>
<evidence type="ECO:0000256" key="2">
    <source>
        <dbReference type="ARBA" id="ARBA00022692"/>
    </source>
</evidence>
<dbReference type="GO" id="GO:0016020">
    <property type="term" value="C:membrane"/>
    <property type="evidence" value="ECO:0007669"/>
    <property type="project" value="UniProtKB-SubCell"/>
</dbReference>
<dbReference type="InterPro" id="IPR037185">
    <property type="entry name" value="EmrE-like"/>
</dbReference>
<dbReference type="STRING" id="215250.A0A316YQM7"/>
<feature type="region of interest" description="Disordered" evidence="5">
    <location>
        <begin position="423"/>
        <end position="476"/>
    </location>
</feature>
<dbReference type="PIRSF" id="PIRSF036436">
    <property type="entry name" value="UCP036436"/>
    <property type="match status" value="1"/>
</dbReference>
<feature type="region of interest" description="Disordered" evidence="5">
    <location>
        <begin position="94"/>
        <end position="130"/>
    </location>
</feature>
<feature type="compositionally biased region" description="Polar residues" evidence="5">
    <location>
        <begin position="467"/>
        <end position="476"/>
    </location>
</feature>
<organism evidence="8 9">
    <name type="scientific">Acaromyces ingoldii</name>
    <dbReference type="NCBI Taxonomy" id="215250"/>
    <lineage>
        <taxon>Eukaryota</taxon>
        <taxon>Fungi</taxon>
        <taxon>Dikarya</taxon>
        <taxon>Basidiomycota</taxon>
        <taxon>Ustilaginomycotina</taxon>
        <taxon>Exobasidiomycetes</taxon>
        <taxon>Exobasidiales</taxon>
        <taxon>Cryptobasidiaceae</taxon>
        <taxon>Acaromyces</taxon>
    </lineage>
</organism>
<proteinExistence type="predicted"/>
<evidence type="ECO:0008006" key="10">
    <source>
        <dbReference type="Google" id="ProtNLM"/>
    </source>
</evidence>
<evidence type="ECO:0000256" key="3">
    <source>
        <dbReference type="ARBA" id="ARBA00022989"/>
    </source>
</evidence>
<dbReference type="OrthoDB" id="408493at2759"/>
<dbReference type="RefSeq" id="XP_025378739.1">
    <property type="nucleotide sequence ID" value="XM_025521039.1"/>
</dbReference>
<dbReference type="InterPro" id="IPR012404">
    <property type="entry name" value="UCP036436"/>
</dbReference>
<feature type="chain" id="PRO_5016348976" description="Integral membrane protein" evidence="7">
    <location>
        <begin position="24"/>
        <end position="476"/>
    </location>
</feature>
<keyword evidence="4 6" id="KW-0472">Membrane</keyword>
<dbReference type="AlphaFoldDB" id="A0A316YQM7"/>
<feature type="transmembrane region" description="Helical" evidence="6">
    <location>
        <begin position="195"/>
        <end position="217"/>
    </location>
</feature>
<feature type="transmembrane region" description="Helical" evidence="6">
    <location>
        <begin position="283"/>
        <end position="309"/>
    </location>
</feature>
<keyword evidence="7" id="KW-0732">Signal</keyword>
<evidence type="ECO:0000313" key="9">
    <source>
        <dbReference type="Proteomes" id="UP000245768"/>
    </source>
</evidence>
<evidence type="ECO:0000256" key="5">
    <source>
        <dbReference type="SAM" id="MobiDB-lite"/>
    </source>
</evidence>
<feature type="transmembrane region" description="Helical" evidence="6">
    <location>
        <begin position="168"/>
        <end position="188"/>
    </location>
</feature>
<dbReference type="Proteomes" id="UP000245768">
    <property type="component" value="Unassembled WGS sequence"/>
</dbReference>
<gene>
    <name evidence="8" type="ORF">FA10DRAFT_265391</name>
</gene>
<keyword evidence="9" id="KW-1185">Reference proteome</keyword>
<keyword evidence="2 6" id="KW-0812">Transmembrane</keyword>
<feature type="signal peptide" evidence="7">
    <location>
        <begin position="1"/>
        <end position="23"/>
    </location>
</feature>
<dbReference type="EMBL" id="KZ819635">
    <property type="protein sequence ID" value="PWN91541.1"/>
    <property type="molecule type" value="Genomic_DNA"/>
</dbReference>
<protein>
    <recommendedName>
        <fullName evidence="10">Integral membrane protein</fullName>
    </recommendedName>
</protein>
<dbReference type="FunCoup" id="A0A316YQM7">
    <property type="interactions" value="86"/>
</dbReference>
<reference evidence="8 9" key="1">
    <citation type="journal article" date="2018" name="Mol. Biol. Evol.">
        <title>Broad Genomic Sampling Reveals a Smut Pathogenic Ancestry of the Fungal Clade Ustilaginomycotina.</title>
        <authorList>
            <person name="Kijpornyongpan T."/>
            <person name="Mondo S.J."/>
            <person name="Barry K."/>
            <person name="Sandor L."/>
            <person name="Lee J."/>
            <person name="Lipzen A."/>
            <person name="Pangilinan J."/>
            <person name="LaButti K."/>
            <person name="Hainaut M."/>
            <person name="Henrissat B."/>
            <person name="Grigoriev I.V."/>
            <person name="Spatafora J.W."/>
            <person name="Aime M.C."/>
        </authorList>
    </citation>
    <scope>NUCLEOTIDE SEQUENCE [LARGE SCALE GENOMIC DNA]</scope>
    <source>
        <strain evidence="8 9">MCA 4198</strain>
    </source>
</reference>
<feature type="transmembrane region" description="Helical" evidence="6">
    <location>
        <begin position="374"/>
        <end position="391"/>
    </location>
</feature>
<name>A0A316YQM7_9BASI</name>
<evidence type="ECO:0000313" key="8">
    <source>
        <dbReference type="EMBL" id="PWN91541.1"/>
    </source>
</evidence>
<evidence type="ECO:0000256" key="1">
    <source>
        <dbReference type="ARBA" id="ARBA00004141"/>
    </source>
</evidence>
<feature type="transmembrane region" description="Helical" evidence="6">
    <location>
        <begin position="329"/>
        <end position="353"/>
    </location>
</feature>
<evidence type="ECO:0000256" key="4">
    <source>
        <dbReference type="ARBA" id="ARBA00023136"/>
    </source>
</evidence>
<evidence type="ECO:0000256" key="6">
    <source>
        <dbReference type="SAM" id="Phobius"/>
    </source>
</evidence>
<comment type="subcellular location">
    <subcellularLocation>
        <location evidence="1">Membrane</location>
        <topology evidence="1">Multi-pass membrane protein</topology>
    </subcellularLocation>
</comment>
<accession>A0A316YQM7</accession>